<dbReference type="InterPro" id="IPR036188">
    <property type="entry name" value="FAD/NAD-bd_sf"/>
</dbReference>
<sequence length="412" mass="45152">MTDKSNAFDIVVVGAGLVGALVALLITRQHPQLRIAVIEAADTLTVFDASVFDPRVVALTQTSVSALEGVGIWSKLQAQRVCAYREMDVWDAEGTGRIHFDAQASQQKQLGFIVENSLLVSHLQQAMSYAPNISLLLGEKVEQFTPPTMTGDETFAPTQLTLASGQMIQSLLVLAADGAHSQMRSLAQMATREWDYGHSAIVATITTEKPHGFVARQRFMMDGPLAFLPLQQAARAEQDEFHCSIVWSIETEKAQALMGLSDDAFCAQLTRRSEACLGQVLSIDKRFCIPLRQRHALDYVVPGLALLGDAAHTIHPLAGQGVNIGIKDALALVAELDRALQRGLPVAHMATLRRYQRARKAENLMMMLGMEGFKQLFASDSILLRWLRNEGVRQVDRQSLLKNALVNKVLGG</sequence>
<dbReference type="RefSeq" id="WP_290259316.1">
    <property type="nucleotide sequence ID" value="NZ_JAUFQG010000004.1"/>
</dbReference>
<keyword evidence="10" id="KW-0830">Ubiquinone</keyword>
<dbReference type="InterPro" id="IPR010971">
    <property type="entry name" value="UbiH/COQ6"/>
</dbReference>
<evidence type="ECO:0000256" key="4">
    <source>
        <dbReference type="ARBA" id="ARBA00022630"/>
    </source>
</evidence>
<evidence type="ECO:0000313" key="10">
    <source>
        <dbReference type="EMBL" id="MFC4362635.1"/>
    </source>
</evidence>
<dbReference type="Pfam" id="PF01494">
    <property type="entry name" value="FAD_binding_3"/>
    <property type="match status" value="1"/>
</dbReference>
<dbReference type="InterPro" id="IPR051205">
    <property type="entry name" value="UbiH/COQ6_monooxygenase"/>
</dbReference>
<gene>
    <name evidence="10" type="ORF">ACFOX3_09995</name>
</gene>
<evidence type="ECO:0000256" key="6">
    <source>
        <dbReference type="ARBA" id="ARBA00023002"/>
    </source>
</evidence>
<dbReference type="Gene3D" id="3.50.50.60">
    <property type="entry name" value="FAD/NAD(P)-binding domain"/>
    <property type="match status" value="2"/>
</dbReference>
<dbReference type="SUPFAM" id="SSF51905">
    <property type="entry name" value="FAD/NAD(P)-binding domain"/>
    <property type="match status" value="1"/>
</dbReference>
<dbReference type="PANTHER" id="PTHR43876:SF7">
    <property type="entry name" value="UBIQUINONE BIOSYNTHESIS MONOOXYGENASE COQ6, MITOCHONDRIAL"/>
    <property type="match status" value="1"/>
</dbReference>
<feature type="transmembrane region" description="Helical" evidence="8">
    <location>
        <begin position="6"/>
        <end position="26"/>
    </location>
</feature>
<dbReference type="EMBL" id="JBHSCX010000008">
    <property type="protein sequence ID" value="MFC4362635.1"/>
    <property type="molecule type" value="Genomic_DNA"/>
</dbReference>
<evidence type="ECO:0000256" key="2">
    <source>
        <dbReference type="ARBA" id="ARBA00004749"/>
    </source>
</evidence>
<dbReference type="NCBIfam" id="TIGR01988">
    <property type="entry name" value="Ubi-OHases"/>
    <property type="match status" value="1"/>
</dbReference>
<comment type="caution">
    <text evidence="10">The sequence shown here is derived from an EMBL/GenBank/DDBJ whole genome shotgun (WGS) entry which is preliminary data.</text>
</comment>
<keyword evidence="7" id="KW-0503">Monooxygenase</keyword>
<comment type="cofactor">
    <cofactor evidence="1">
        <name>FAD</name>
        <dbReference type="ChEBI" id="CHEBI:57692"/>
    </cofactor>
</comment>
<evidence type="ECO:0000259" key="9">
    <source>
        <dbReference type="Pfam" id="PF01494"/>
    </source>
</evidence>
<keyword evidence="11" id="KW-1185">Reference proteome</keyword>
<dbReference type="InterPro" id="IPR018168">
    <property type="entry name" value="Ubi_Hdrlase_CS"/>
</dbReference>
<name>A0ABV8V5W2_9GAMM</name>
<keyword evidence="8" id="KW-0472">Membrane</keyword>
<keyword evidence="6" id="KW-0560">Oxidoreductase</keyword>
<comment type="pathway">
    <text evidence="2">Cofactor biosynthesis; ubiquinone biosynthesis.</text>
</comment>
<keyword evidence="5" id="KW-0274">FAD</keyword>
<evidence type="ECO:0000256" key="3">
    <source>
        <dbReference type="ARBA" id="ARBA00005349"/>
    </source>
</evidence>
<dbReference type="InterPro" id="IPR002938">
    <property type="entry name" value="FAD-bd"/>
</dbReference>
<evidence type="ECO:0000256" key="7">
    <source>
        <dbReference type="ARBA" id="ARBA00023033"/>
    </source>
</evidence>
<proteinExistence type="inferred from homology"/>
<evidence type="ECO:0000256" key="5">
    <source>
        <dbReference type="ARBA" id="ARBA00022827"/>
    </source>
</evidence>
<keyword evidence="8" id="KW-1133">Transmembrane helix</keyword>
<organism evidence="10 11">
    <name type="scientific">Simiduia curdlanivorans</name>
    <dbReference type="NCBI Taxonomy" id="1492769"/>
    <lineage>
        <taxon>Bacteria</taxon>
        <taxon>Pseudomonadati</taxon>
        <taxon>Pseudomonadota</taxon>
        <taxon>Gammaproteobacteria</taxon>
        <taxon>Cellvibrionales</taxon>
        <taxon>Cellvibrionaceae</taxon>
        <taxon>Simiduia</taxon>
    </lineage>
</organism>
<evidence type="ECO:0000256" key="8">
    <source>
        <dbReference type="SAM" id="Phobius"/>
    </source>
</evidence>
<keyword evidence="8" id="KW-0812">Transmembrane</keyword>
<evidence type="ECO:0000313" key="11">
    <source>
        <dbReference type="Proteomes" id="UP001595840"/>
    </source>
</evidence>
<evidence type="ECO:0000256" key="1">
    <source>
        <dbReference type="ARBA" id="ARBA00001974"/>
    </source>
</evidence>
<dbReference type="PROSITE" id="PS01304">
    <property type="entry name" value="UBIH"/>
    <property type="match status" value="1"/>
</dbReference>
<accession>A0ABV8V5W2</accession>
<comment type="similarity">
    <text evidence="3">Belongs to the UbiH/COQ6 family.</text>
</comment>
<dbReference type="PRINTS" id="PR00420">
    <property type="entry name" value="RNGMNOXGNASE"/>
</dbReference>
<dbReference type="PANTHER" id="PTHR43876">
    <property type="entry name" value="UBIQUINONE BIOSYNTHESIS MONOOXYGENASE COQ6, MITOCHONDRIAL"/>
    <property type="match status" value="1"/>
</dbReference>
<dbReference type="Proteomes" id="UP001595840">
    <property type="component" value="Unassembled WGS sequence"/>
</dbReference>
<reference evidence="11" key="1">
    <citation type="journal article" date="2019" name="Int. J. Syst. Evol. Microbiol.">
        <title>The Global Catalogue of Microorganisms (GCM) 10K type strain sequencing project: providing services to taxonomists for standard genome sequencing and annotation.</title>
        <authorList>
            <consortium name="The Broad Institute Genomics Platform"/>
            <consortium name="The Broad Institute Genome Sequencing Center for Infectious Disease"/>
            <person name="Wu L."/>
            <person name="Ma J."/>
        </authorList>
    </citation>
    <scope>NUCLEOTIDE SEQUENCE [LARGE SCALE GENOMIC DNA]</scope>
    <source>
        <strain evidence="11">CECT 8570</strain>
    </source>
</reference>
<keyword evidence="4" id="KW-0285">Flavoprotein</keyword>
<feature type="domain" description="FAD-binding" evidence="9">
    <location>
        <begin position="9"/>
        <end position="360"/>
    </location>
</feature>
<protein>
    <submittedName>
        <fullName evidence="10">UbiH/UbiF/VisC/COQ6 family ubiquinone biosynthesis hydroxylase</fullName>
    </submittedName>
</protein>